<dbReference type="InterPro" id="IPR014721">
    <property type="entry name" value="Ribsml_uS5_D2-typ_fold_subgr"/>
</dbReference>
<feature type="binding site" evidence="7">
    <location>
        <begin position="107"/>
        <end position="117"/>
    </location>
    <ligand>
        <name>ATP</name>
        <dbReference type="ChEBI" id="CHEBI:30616"/>
    </ligand>
</feature>
<evidence type="ECO:0000256" key="3">
    <source>
        <dbReference type="ARBA" id="ARBA00022741"/>
    </source>
</evidence>
<comment type="function">
    <text evidence="7">Catalyzes the phosphorylation of the position 2 hydroxy group of 4-diphosphocytidyl-2C-methyl-D-erythritol.</text>
</comment>
<evidence type="ECO:0000256" key="7">
    <source>
        <dbReference type="HAMAP-Rule" id="MF_00061"/>
    </source>
</evidence>
<keyword evidence="3 7" id="KW-0547">Nucleotide-binding</keyword>
<reference evidence="9 10" key="1">
    <citation type="journal article" date="2013" name="PLoS ONE">
        <title>Bacterial endosymbiosis in a chordate host: long-term co-evolution and conservation of secondary metabolism.</title>
        <authorList>
            <person name="Kwan J.C."/>
            <person name="Schmidt E.W."/>
        </authorList>
    </citation>
    <scope>NUCLEOTIDE SEQUENCE [LARGE SCALE GENOMIC DNA]</scope>
    <source>
        <strain evidence="10">faulkneri L5</strain>
    </source>
</reference>
<dbReference type="HAMAP" id="MF_00061">
    <property type="entry name" value="IspE"/>
    <property type="match status" value="1"/>
</dbReference>
<dbReference type="NCBIfam" id="NF011202">
    <property type="entry name" value="PRK14608.1"/>
    <property type="match status" value="1"/>
</dbReference>
<feature type="active site" evidence="7">
    <location>
        <position position="147"/>
    </location>
</feature>
<dbReference type="EMBL" id="CP006745">
    <property type="protein sequence ID" value="AHC73436.1"/>
    <property type="molecule type" value="Genomic_DNA"/>
</dbReference>
<comment type="similarity">
    <text evidence="7">Belongs to the GHMP kinase family. IspE subfamily.</text>
</comment>
<dbReference type="GO" id="GO:0050515">
    <property type="term" value="F:4-(cytidine 5'-diphospho)-2-C-methyl-D-erythritol kinase activity"/>
    <property type="evidence" value="ECO:0007669"/>
    <property type="project" value="UniProtKB-UniRule"/>
</dbReference>
<evidence type="ECO:0000256" key="5">
    <source>
        <dbReference type="ARBA" id="ARBA00022840"/>
    </source>
</evidence>
<dbReference type="EC" id="2.7.1.148" evidence="7"/>
<organism evidence="9 10">
    <name type="scientific">Candidatus Endolissoclinum faulkneri L5</name>
    <dbReference type="NCBI Taxonomy" id="1401328"/>
    <lineage>
        <taxon>Bacteria</taxon>
        <taxon>Pseudomonadati</taxon>
        <taxon>Pseudomonadota</taxon>
        <taxon>Alphaproteobacteria</taxon>
        <taxon>Rhodospirillales</taxon>
        <taxon>Rhodospirillaceae</taxon>
        <taxon>Candidatus Endolissoclinum</taxon>
    </lineage>
</organism>
<dbReference type="InterPro" id="IPR004424">
    <property type="entry name" value="IspE"/>
</dbReference>
<keyword evidence="6 7" id="KW-0414">Isoprene biosynthesis</keyword>
<dbReference type="InterPro" id="IPR020568">
    <property type="entry name" value="Ribosomal_Su5_D2-typ_SF"/>
</dbReference>
<dbReference type="PIRSF" id="PIRSF010376">
    <property type="entry name" value="IspE"/>
    <property type="match status" value="1"/>
</dbReference>
<comment type="pathway">
    <text evidence="7">Isoprenoid biosynthesis; isopentenyl diphosphate biosynthesis via DXP pathway; isopentenyl diphosphate from 1-deoxy-D-xylulose 5-phosphate: step 3/6.</text>
</comment>
<feature type="active site" evidence="7">
    <location>
        <position position="19"/>
    </location>
</feature>
<evidence type="ECO:0000313" key="10">
    <source>
        <dbReference type="Proteomes" id="UP000018700"/>
    </source>
</evidence>
<name>V9TS74_9PROT</name>
<evidence type="ECO:0000256" key="6">
    <source>
        <dbReference type="ARBA" id="ARBA00023229"/>
    </source>
</evidence>
<protein>
    <recommendedName>
        <fullName evidence="1 7">4-diphosphocytidyl-2-C-methyl-D-erythritol kinase</fullName>
        <shortName evidence="7">CMK</shortName>
        <ecNumber evidence="7">2.7.1.148</ecNumber>
    </recommendedName>
    <alternativeName>
        <fullName evidence="7">4-(cytidine-5'-diphospho)-2-C-methyl-D-erythritol kinase</fullName>
    </alternativeName>
</protein>
<evidence type="ECO:0000256" key="4">
    <source>
        <dbReference type="ARBA" id="ARBA00022777"/>
    </source>
</evidence>
<keyword evidence="2 7" id="KW-0808">Transferase</keyword>
<dbReference type="KEGG" id="efk:P856_203"/>
<gene>
    <name evidence="7 9" type="primary">ispE</name>
    <name evidence="9" type="ORF">P856_203</name>
</gene>
<dbReference type="GO" id="GO:0016114">
    <property type="term" value="P:terpenoid biosynthetic process"/>
    <property type="evidence" value="ECO:0007669"/>
    <property type="project" value="InterPro"/>
</dbReference>
<keyword evidence="10" id="KW-1185">Reference proteome</keyword>
<keyword evidence="5 7" id="KW-0067">ATP-binding</keyword>
<dbReference type="InterPro" id="IPR036554">
    <property type="entry name" value="GHMP_kinase_C_sf"/>
</dbReference>
<dbReference type="HOGENOM" id="CLU_053057_1_0_5"/>
<evidence type="ECO:0000256" key="2">
    <source>
        <dbReference type="ARBA" id="ARBA00022679"/>
    </source>
</evidence>
<proteinExistence type="inferred from homology"/>
<sequence length="295" mass="31465">MECFSKFDTQPRIRLSPAKVNLALHLTGRRSDGYHFIDTLVAFADFGDLVTWQPGGSACSFEVKDCFNRSKPIPRNTSNLVWRALSLSGRLNQSLLSGSLILEKFLPSGAGIGSGSSNAATVMHLILDDLNIENDILYSKALTLGSDVPVCLSGCPSRVEGVGEQLTTITLAKPLPVVMVWPGASLSTASVFRLRKLDNCGNIPATAINCLATDPLSAIAGLRNDLECISCYLLPAVKEAMLALQNCSGCRVARMSGSGSIVVGYFENQGSAKAAAKLLAFYAPSWWVCACTLLL</sequence>
<dbReference type="eggNOG" id="COG1947">
    <property type="taxonomic scope" value="Bacteria"/>
</dbReference>
<evidence type="ECO:0000259" key="8">
    <source>
        <dbReference type="Pfam" id="PF00288"/>
    </source>
</evidence>
<dbReference type="AlphaFoldDB" id="V9TS74"/>
<dbReference type="RefSeq" id="WP_025300319.1">
    <property type="nucleotide sequence ID" value="NZ_CP006745.1"/>
</dbReference>
<comment type="catalytic activity">
    <reaction evidence="7">
        <text>4-CDP-2-C-methyl-D-erythritol + ATP = 4-CDP-2-C-methyl-D-erythritol 2-phosphate + ADP + H(+)</text>
        <dbReference type="Rhea" id="RHEA:18437"/>
        <dbReference type="ChEBI" id="CHEBI:15378"/>
        <dbReference type="ChEBI" id="CHEBI:30616"/>
        <dbReference type="ChEBI" id="CHEBI:57823"/>
        <dbReference type="ChEBI" id="CHEBI:57919"/>
        <dbReference type="ChEBI" id="CHEBI:456216"/>
        <dbReference type="EC" id="2.7.1.148"/>
    </reaction>
</comment>
<dbReference type="SUPFAM" id="SSF54211">
    <property type="entry name" value="Ribosomal protein S5 domain 2-like"/>
    <property type="match status" value="1"/>
</dbReference>
<keyword evidence="4 7" id="KW-0418">Kinase</keyword>
<accession>V9TS74</accession>
<dbReference type="GO" id="GO:0019288">
    <property type="term" value="P:isopentenyl diphosphate biosynthetic process, methylerythritol 4-phosphate pathway"/>
    <property type="evidence" value="ECO:0007669"/>
    <property type="project" value="UniProtKB-UniRule"/>
</dbReference>
<dbReference type="Proteomes" id="UP000018700">
    <property type="component" value="Chromosome"/>
</dbReference>
<feature type="domain" description="GHMP kinase N-terminal" evidence="8">
    <location>
        <begin position="79"/>
        <end position="154"/>
    </location>
</feature>
<dbReference type="Pfam" id="PF00288">
    <property type="entry name" value="GHMP_kinases_N"/>
    <property type="match status" value="1"/>
</dbReference>
<evidence type="ECO:0000313" key="9">
    <source>
        <dbReference type="EMBL" id="AHC73436.1"/>
    </source>
</evidence>
<dbReference type="Gene3D" id="3.30.230.10">
    <property type="match status" value="1"/>
</dbReference>
<dbReference type="SUPFAM" id="SSF55060">
    <property type="entry name" value="GHMP Kinase, C-terminal domain"/>
    <property type="match status" value="1"/>
</dbReference>
<dbReference type="GO" id="GO:0005524">
    <property type="term" value="F:ATP binding"/>
    <property type="evidence" value="ECO:0007669"/>
    <property type="project" value="UniProtKB-UniRule"/>
</dbReference>
<dbReference type="OrthoDB" id="9809438at2"/>
<dbReference type="STRING" id="1401328.P856_203"/>
<dbReference type="UniPathway" id="UPA00056">
    <property type="reaction ID" value="UER00094"/>
</dbReference>
<dbReference type="PANTHER" id="PTHR43527">
    <property type="entry name" value="4-DIPHOSPHOCYTIDYL-2-C-METHYL-D-ERYTHRITOL KINASE, CHLOROPLASTIC"/>
    <property type="match status" value="1"/>
</dbReference>
<dbReference type="Gene3D" id="3.30.70.890">
    <property type="entry name" value="GHMP kinase, C-terminal domain"/>
    <property type="match status" value="1"/>
</dbReference>
<dbReference type="PANTHER" id="PTHR43527:SF2">
    <property type="entry name" value="4-DIPHOSPHOCYTIDYL-2-C-METHYL-D-ERYTHRITOL KINASE, CHLOROPLASTIC"/>
    <property type="match status" value="1"/>
</dbReference>
<evidence type="ECO:0000256" key="1">
    <source>
        <dbReference type="ARBA" id="ARBA00017473"/>
    </source>
</evidence>
<dbReference type="InterPro" id="IPR006204">
    <property type="entry name" value="GHMP_kinase_N_dom"/>
</dbReference>